<dbReference type="EMBL" id="NFKL01000007">
    <property type="protein sequence ID" value="OUP59048.1"/>
    <property type="molecule type" value="Genomic_DNA"/>
</dbReference>
<dbReference type="Proteomes" id="UP000195326">
    <property type="component" value="Unassembled WGS sequence"/>
</dbReference>
<comment type="caution">
    <text evidence="2">The sequence shown here is derived from an EMBL/GenBank/DDBJ whole genome shotgun (WGS) entry which is preliminary data.</text>
</comment>
<evidence type="ECO:0000313" key="2">
    <source>
        <dbReference type="EMBL" id="OUP59048.1"/>
    </source>
</evidence>
<organism evidence="2 3">
    <name type="scientific">Butyricicoccus pullicaecorum</name>
    <dbReference type="NCBI Taxonomy" id="501571"/>
    <lineage>
        <taxon>Bacteria</taxon>
        <taxon>Bacillati</taxon>
        <taxon>Bacillota</taxon>
        <taxon>Clostridia</taxon>
        <taxon>Eubacteriales</taxon>
        <taxon>Butyricicoccaceae</taxon>
        <taxon>Butyricicoccus</taxon>
    </lineage>
</organism>
<dbReference type="GO" id="GO:0003677">
    <property type="term" value="F:DNA binding"/>
    <property type="evidence" value="ECO:0007669"/>
    <property type="project" value="InterPro"/>
</dbReference>
<proteinExistence type="predicted"/>
<gene>
    <name evidence="2" type="ORF">B5F15_06155</name>
</gene>
<sequence>MESNFVQATCDYPTACKLLDCGESTVRRLCQQGELTCIRHGRKMRIFLESIDAYTQRVHDRAAAEAASKRKSLNQ</sequence>
<evidence type="ECO:0000313" key="3">
    <source>
        <dbReference type="Proteomes" id="UP000195326"/>
    </source>
</evidence>
<dbReference type="AlphaFoldDB" id="A0A1Y4LR02"/>
<dbReference type="RefSeq" id="WP_087414735.1">
    <property type="nucleotide sequence ID" value="NZ_NFKL01000007.1"/>
</dbReference>
<feature type="domain" description="Helix-turn-helix" evidence="1">
    <location>
        <begin position="15"/>
        <end position="57"/>
    </location>
</feature>
<dbReference type="Pfam" id="PF12728">
    <property type="entry name" value="HTH_17"/>
    <property type="match status" value="1"/>
</dbReference>
<protein>
    <recommendedName>
        <fullName evidence="1">Helix-turn-helix domain-containing protein</fullName>
    </recommendedName>
</protein>
<dbReference type="InterPro" id="IPR010093">
    <property type="entry name" value="SinI_DNA-bd"/>
</dbReference>
<name>A0A1Y4LR02_9FIRM</name>
<accession>A0A1Y4LR02</accession>
<dbReference type="InterPro" id="IPR041657">
    <property type="entry name" value="HTH_17"/>
</dbReference>
<reference evidence="3" key="1">
    <citation type="submission" date="2017-04" db="EMBL/GenBank/DDBJ databases">
        <title>Function of individual gut microbiota members based on whole genome sequencing of pure cultures obtained from chicken caecum.</title>
        <authorList>
            <person name="Medvecky M."/>
            <person name="Cejkova D."/>
            <person name="Polansky O."/>
            <person name="Karasova D."/>
            <person name="Kubasova T."/>
            <person name="Cizek A."/>
            <person name="Rychlik I."/>
        </authorList>
    </citation>
    <scope>NUCLEOTIDE SEQUENCE [LARGE SCALE GENOMIC DNA]</scope>
    <source>
        <strain evidence="3">An179</strain>
    </source>
</reference>
<dbReference type="NCBIfam" id="TIGR01764">
    <property type="entry name" value="excise"/>
    <property type="match status" value="1"/>
</dbReference>
<evidence type="ECO:0000259" key="1">
    <source>
        <dbReference type="Pfam" id="PF12728"/>
    </source>
</evidence>